<dbReference type="EMBL" id="KN833759">
    <property type="protein sequence ID" value="KIK20836.1"/>
    <property type="molecule type" value="Genomic_DNA"/>
</dbReference>
<protein>
    <recommendedName>
        <fullName evidence="3">Thiolase N-terminal domain-containing protein</fullName>
    </recommendedName>
</protein>
<dbReference type="InterPro" id="IPR050215">
    <property type="entry name" value="Thiolase-like_sf_Thiolase"/>
</dbReference>
<dbReference type="GO" id="GO:0006635">
    <property type="term" value="P:fatty acid beta-oxidation"/>
    <property type="evidence" value="ECO:0007669"/>
    <property type="project" value="TreeGrafter"/>
</dbReference>
<evidence type="ECO:0000259" key="3">
    <source>
        <dbReference type="Pfam" id="PF00108"/>
    </source>
</evidence>
<reference evidence="5" key="2">
    <citation type="submission" date="2015-01" db="EMBL/GenBank/DDBJ databases">
        <title>Evolutionary Origins and Diversification of the Mycorrhizal Mutualists.</title>
        <authorList>
            <consortium name="DOE Joint Genome Institute"/>
            <consortium name="Mycorrhizal Genomics Consortium"/>
            <person name="Kohler A."/>
            <person name="Kuo A."/>
            <person name="Nagy L.G."/>
            <person name="Floudas D."/>
            <person name="Copeland A."/>
            <person name="Barry K.W."/>
            <person name="Cichocki N."/>
            <person name="Veneault-Fourrey C."/>
            <person name="LaButti K."/>
            <person name="Lindquist E.A."/>
            <person name="Lipzen A."/>
            <person name="Lundell T."/>
            <person name="Morin E."/>
            <person name="Murat C."/>
            <person name="Riley R."/>
            <person name="Ohm R."/>
            <person name="Sun H."/>
            <person name="Tunlid A."/>
            <person name="Henrissat B."/>
            <person name="Grigoriev I.V."/>
            <person name="Hibbett D.S."/>
            <person name="Martin F."/>
        </authorList>
    </citation>
    <scope>NUCLEOTIDE SEQUENCE [LARGE SCALE GENOMIC DNA]</scope>
    <source>
        <strain evidence="5">441</strain>
    </source>
</reference>
<evidence type="ECO:0000256" key="1">
    <source>
        <dbReference type="ARBA" id="ARBA00022832"/>
    </source>
</evidence>
<dbReference type="OrthoDB" id="5404651at2759"/>
<name>A0A0C9YVK9_9AGAM</name>
<sequence>MGITSENVAAKFGISRKRQGKFAARSFRKSAAAQKARIFKDEFVPLRVKTTDPKIEKEAEPVVDDGIRDAVTRASLAKLKPSFKKDGSTHAGNVSQMSDGAAAVGSARRSIAERLELPILGEYVAASVVGVPPRITGVGPAYAIPKVLGRAG</sequence>
<dbReference type="STRING" id="765257.A0A0C9YVK9"/>
<evidence type="ECO:0000313" key="4">
    <source>
        <dbReference type="EMBL" id="KIK20836.1"/>
    </source>
</evidence>
<reference evidence="4 5" key="1">
    <citation type="submission" date="2014-04" db="EMBL/GenBank/DDBJ databases">
        <authorList>
            <consortium name="DOE Joint Genome Institute"/>
            <person name="Kuo A."/>
            <person name="Kohler A."/>
            <person name="Costa M.D."/>
            <person name="Nagy L.G."/>
            <person name="Floudas D."/>
            <person name="Copeland A."/>
            <person name="Barry K.W."/>
            <person name="Cichocki N."/>
            <person name="Veneault-Fourrey C."/>
            <person name="LaButti K."/>
            <person name="Lindquist E.A."/>
            <person name="Lipzen A."/>
            <person name="Lundell T."/>
            <person name="Morin E."/>
            <person name="Murat C."/>
            <person name="Sun H."/>
            <person name="Tunlid A."/>
            <person name="Henrissat B."/>
            <person name="Grigoriev I.V."/>
            <person name="Hibbett D.S."/>
            <person name="Martin F."/>
            <person name="Nordberg H.P."/>
            <person name="Cantor M.N."/>
            <person name="Hua S.X."/>
        </authorList>
    </citation>
    <scope>NUCLEOTIDE SEQUENCE [LARGE SCALE GENOMIC DNA]</scope>
    <source>
        <strain evidence="4 5">441</strain>
    </source>
</reference>
<keyword evidence="5" id="KW-1185">Reference proteome</keyword>
<feature type="domain" description="Thiolase N-terminal" evidence="3">
    <location>
        <begin position="1"/>
        <end position="104"/>
    </location>
</feature>
<dbReference type="SUPFAM" id="SSF53901">
    <property type="entry name" value="Thiolase-like"/>
    <property type="match status" value="1"/>
</dbReference>
<dbReference type="AlphaFoldDB" id="A0A0C9YVK9"/>
<evidence type="ECO:0000313" key="5">
    <source>
        <dbReference type="Proteomes" id="UP000054018"/>
    </source>
</evidence>
<dbReference type="Gene3D" id="3.40.47.10">
    <property type="match status" value="1"/>
</dbReference>
<dbReference type="InterPro" id="IPR020616">
    <property type="entry name" value="Thiolase_N"/>
</dbReference>
<keyword evidence="2" id="KW-0443">Lipid metabolism</keyword>
<keyword evidence="1" id="KW-0276">Fatty acid metabolism</keyword>
<gene>
    <name evidence="4" type="ORF">PISMIDRAFT_574229</name>
</gene>
<organism evidence="4 5">
    <name type="scientific">Pisolithus microcarpus 441</name>
    <dbReference type="NCBI Taxonomy" id="765257"/>
    <lineage>
        <taxon>Eukaryota</taxon>
        <taxon>Fungi</taxon>
        <taxon>Dikarya</taxon>
        <taxon>Basidiomycota</taxon>
        <taxon>Agaricomycotina</taxon>
        <taxon>Agaricomycetes</taxon>
        <taxon>Agaricomycetidae</taxon>
        <taxon>Boletales</taxon>
        <taxon>Sclerodermatineae</taxon>
        <taxon>Pisolithaceae</taxon>
        <taxon>Pisolithus</taxon>
    </lineage>
</organism>
<dbReference type="InterPro" id="IPR016039">
    <property type="entry name" value="Thiolase-like"/>
</dbReference>
<accession>A0A0C9YVK9</accession>
<dbReference type="GO" id="GO:0003988">
    <property type="term" value="F:acetyl-CoA C-acyltransferase activity"/>
    <property type="evidence" value="ECO:0007669"/>
    <property type="project" value="TreeGrafter"/>
</dbReference>
<dbReference type="PANTHER" id="PTHR43853">
    <property type="entry name" value="3-KETOACYL-COA THIOLASE, PEROXISOMAL"/>
    <property type="match status" value="1"/>
</dbReference>
<evidence type="ECO:0000256" key="2">
    <source>
        <dbReference type="ARBA" id="ARBA00023098"/>
    </source>
</evidence>
<proteinExistence type="predicted"/>
<dbReference type="Proteomes" id="UP000054018">
    <property type="component" value="Unassembled WGS sequence"/>
</dbReference>
<dbReference type="GO" id="GO:0005777">
    <property type="term" value="C:peroxisome"/>
    <property type="evidence" value="ECO:0007669"/>
    <property type="project" value="TreeGrafter"/>
</dbReference>
<dbReference type="HOGENOM" id="CLU_105909_0_0_1"/>
<dbReference type="PANTHER" id="PTHR43853:SF8">
    <property type="entry name" value="3-KETOACYL-COA THIOLASE, PEROXISOMAL"/>
    <property type="match status" value="1"/>
</dbReference>
<dbReference type="GO" id="GO:0010124">
    <property type="term" value="P:phenylacetate catabolic process"/>
    <property type="evidence" value="ECO:0007669"/>
    <property type="project" value="TreeGrafter"/>
</dbReference>
<dbReference type="Pfam" id="PF00108">
    <property type="entry name" value="Thiolase_N"/>
    <property type="match status" value="1"/>
</dbReference>